<dbReference type="CDD" id="cd00254">
    <property type="entry name" value="LT-like"/>
    <property type="match status" value="1"/>
</dbReference>
<name>A0A3B1BHH9_9ZZZZ</name>
<dbReference type="EMBL" id="UOFY01000066">
    <property type="protein sequence ID" value="VAX11274.1"/>
    <property type="molecule type" value="Genomic_DNA"/>
</dbReference>
<dbReference type="PANTHER" id="PTHR37423">
    <property type="entry name" value="SOLUBLE LYTIC MUREIN TRANSGLYCOSYLASE-RELATED"/>
    <property type="match status" value="1"/>
</dbReference>
<dbReference type="AlphaFoldDB" id="A0A3B1BHH9"/>
<feature type="domain" description="Transglycosylase SLT" evidence="1">
    <location>
        <begin position="82"/>
        <end position="184"/>
    </location>
</feature>
<dbReference type="PANTHER" id="PTHR37423:SF2">
    <property type="entry name" value="MEMBRANE-BOUND LYTIC MUREIN TRANSGLYCOSYLASE C"/>
    <property type="match status" value="1"/>
</dbReference>
<reference evidence="2" key="1">
    <citation type="submission" date="2018-06" db="EMBL/GenBank/DDBJ databases">
        <authorList>
            <person name="Zhirakovskaya E."/>
        </authorList>
    </citation>
    <scope>NUCLEOTIDE SEQUENCE</scope>
</reference>
<accession>A0A3B1BHH9</accession>
<gene>
    <name evidence="2" type="ORF">MNBD_GAMMA25-1718</name>
</gene>
<dbReference type="InterPro" id="IPR008258">
    <property type="entry name" value="Transglycosylase_SLT_dom_1"/>
</dbReference>
<dbReference type="InterPro" id="IPR023346">
    <property type="entry name" value="Lysozyme-like_dom_sf"/>
</dbReference>
<dbReference type="Pfam" id="PF01464">
    <property type="entry name" value="SLT"/>
    <property type="match status" value="1"/>
</dbReference>
<dbReference type="Gene3D" id="1.10.530.10">
    <property type="match status" value="1"/>
</dbReference>
<proteinExistence type="predicted"/>
<dbReference type="SUPFAM" id="SSF53955">
    <property type="entry name" value="Lysozyme-like"/>
    <property type="match status" value="1"/>
</dbReference>
<evidence type="ECO:0000259" key="1">
    <source>
        <dbReference type="Pfam" id="PF01464"/>
    </source>
</evidence>
<protein>
    <submittedName>
        <fullName evidence="2">FIG016425: Soluble lytic murein transglycosylase and related regulatory proteins (Some contain LysM/invasin domains)</fullName>
    </submittedName>
</protein>
<evidence type="ECO:0000313" key="2">
    <source>
        <dbReference type="EMBL" id="VAX11274.1"/>
    </source>
</evidence>
<organism evidence="2">
    <name type="scientific">hydrothermal vent metagenome</name>
    <dbReference type="NCBI Taxonomy" id="652676"/>
    <lineage>
        <taxon>unclassified sequences</taxon>
        <taxon>metagenomes</taxon>
        <taxon>ecological metagenomes</taxon>
    </lineage>
</organism>
<sequence length="191" mass="21765">MKMFLLFAGLLSALLMLNQATAVPESSTDSELRALLIDAINDGSSFSDRFEAEVWLVDMSTRLESRVSDANKRIPMLKQIHFEATRAGLFPELVLAVIDVESNFNRYAISHAGAMGLMQIMPFWLDEIGKPGDNLFNLKTNLRMGCTILRYYLDKEKGDLTRALARYNGSLGSHRYTKKVYHALDKRWRKR</sequence>